<organism evidence="5 6">
    <name type="scientific">Streptomyces cacaoi</name>
    <dbReference type="NCBI Taxonomy" id="1898"/>
    <lineage>
        <taxon>Bacteria</taxon>
        <taxon>Bacillati</taxon>
        <taxon>Actinomycetota</taxon>
        <taxon>Actinomycetes</taxon>
        <taxon>Kitasatosporales</taxon>
        <taxon>Streptomycetaceae</taxon>
        <taxon>Streptomyces</taxon>
    </lineage>
</organism>
<accession>A0A4Y3QPV8</accession>
<keyword evidence="6" id="KW-1185">Reference proteome</keyword>
<protein>
    <submittedName>
        <fullName evidence="5">Mandelate racemase</fullName>
    </submittedName>
</protein>
<gene>
    <name evidence="5" type="ORF">SCA03_00170</name>
</gene>
<dbReference type="InterPro" id="IPR013341">
    <property type="entry name" value="Mandelate_racemase_N_dom"/>
</dbReference>
<dbReference type="AlphaFoldDB" id="A0A4Y3QPV8"/>
<evidence type="ECO:0000256" key="2">
    <source>
        <dbReference type="ARBA" id="ARBA00022723"/>
    </source>
</evidence>
<comment type="cofactor">
    <cofactor evidence="1">
        <name>Mg(2+)</name>
        <dbReference type="ChEBI" id="CHEBI:18420"/>
    </cofactor>
</comment>
<dbReference type="Pfam" id="PF02746">
    <property type="entry name" value="MR_MLE_N"/>
    <property type="match status" value="1"/>
</dbReference>
<feature type="domain" description="Mandelate racemase/muconate lactonizing enzyme C-terminal" evidence="4">
    <location>
        <begin position="139"/>
        <end position="236"/>
    </location>
</feature>
<dbReference type="InterPro" id="IPR029065">
    <property type="entry name" value="Enolase_C-like"/>
</dbReference>
<proteinExistence type="predicted"/>
<reference evidence="5 6" key="1">
    <citation type="submission" date="2019-06" db="EMBL/GenBank/DDBJ databases">
        <title>Whole genome shotgun sequence of Streptomyces cacaoi subsp. cacaoi NBRC 12748.</title>
        <authorList>
            <person name="Hosoyama A."/>
            <person name="Uohara A."/>
            <person name="Ohji S."/>
            <person name="Ichikawa N."/>
        </authorList>
    </citation>
    <scope>NUCLEOTIDE SEQUENCE [LARGE SCALE GENOMIC DNA]</scope>
    <source>
        <strain evidence="5 6">NBRC 12748</strain>
    </source>
</reference>
<evidence type="ECO:0000259" key="4">
    <source>
        <dbReference type="SMART" id="SM00922"/>
    </source>
</evidence>
<sequence>MDVHAFRVPTDGPDGVEEDATLRWEATTAVLVRVHAAGRCGLGWTYGDGPAVAGFAASLLAPAVRGGDARAPAALWHRMNAAVRNAGRSGAGAMALSAVDIALWDLRARLLDVPLFRALPAVHDGVPVYGSGGFTNYSTGRFTEQLAGWADEGVPRVKLKIARDPARDAERLTAVRAAIGPDTELFVDANGGLGRREARRWAVRLADEWDVRWFEEPVGSEDPEGLRQVRAARPPGQEVAAGEYGNVLGDFTALLDAGAVDCLQADLTRCGGVTGLLRVAGLCAARGVDLSAHCAPAVSAHGFCAVERLRHLEWFHDHVRIEALLFDGVPRPEGGVLRPPRDRPGLGLEVRWSDAEPYRVHGRRPG</sequence>
<comment type="caution">
    <text evidence="5">The sequence shown here is derived from an EMBL/GenBank/DDBJ whole genome shotgun (WGS) entry which is preliminary data.</text>
</comment>
<evidence type="ECO:0000313" key="5">
    <source>
        <dbReference type="EMBL" id="GEB47466.1"/>
    </source>
</evidence>
<dbReference type="PANTHER" id="PTHR13794">
    <property type="entry name" value="ENOLASE SUPERFAMILY, MANDELATE RACEMASE"/>
    <property type="match status" value="1"/>
</dbReference>
<dbReference type="RefSeq" id="WP_086815459.1">
    <property type="nucleotide sequence ID" value="NZ_BJMM01000001.1"/>
</dbReference>
<dbReference type="InterPro" id="IPR036849">
    <property type="entry name" value="Enolase-like_C_sf"/>
</dbReference>
<dbReference type="CDD" id="cd03328">
    <property type="entry name" value="MR_like_3"/>
    <property type="match status" value="1"/>
</dbReference>
<evidence type="ECO:0000256" key="3">
    <source>
        <dbReference type="ARBA" id="ARBA00022842"/>
    </source>
</evidence>
<dbReference type="SUPFAM" id="SSF54826">
    <property type="entry name" value="Enolase N-terminal domain-like"/>
    <property type="match status" value="1"/>
</dbReference>
<dbReference type="PANTHER" id="PTHR13794:SF58">
    <property type="entry name" value="MITOCHONDRIAL ENOLASE SUPERFAMILY MEMBER 1"/>
    <property type="match status" value="1"/>
</dbReference>
<dbReference type="Gene3D" id="3.20.20.120">
    <property type="entry name" value="Enolase-like C-terminal domain"/>
    <property type="match status" value="1"/>
</dbReference>
<dbReference type="InterPro" id="IPR029017">
    <property type="entry name" value="Enolase-like_N"/>
</dbReference>
<dbReference type="InterPro" id="IPR046945">
    <property type="entry name" value="RHMD-like"/>
</dbReference>
<dbReference type="Proteomes" id="UP000319210">
    <property type="component" value="Unassembled WGS sequence"/>
</dbReference>
<dbReference type="GO" id="GO:0000287">
    <property type="term" value="F:magnesium ion binding"/>
    <property type="evidence" value="ECO:0007669"/>
    <property type="project" value="TreeGrafter"/>
</dbReference>
<dbReference type="SFLD" id="SFLDS00001">
    <property type="entry name" value="Enolase"/>
    <property type="match status" value="1"/>
</dbReference>
<dbReference type="GO" id="GO:0016052">
    <property type="term" value="P:carbohydrate catabolic process"/>
    <property type="evidence" value="ECO:0007669"/>
    <property type="project" value="TreeGrafter"/>
</dbReference>
<dbReference type="GO" id="GO:0016836">
    <property type="term" value="F:hydro-lyase activity"/>
    <property type="evidence" value="ECO:0007669"/>
    <property type="project" value="TreeGrafter"/>
</dbReference>
<name>A0A4Y3QPV8_STRCI</name>
<dbReference type="Gene3D" id="3.30.390.10">
    <property type="entry name" value="Enolase-like, N-terminal domain"/>
    <property type="match status" value="1"/>
</dbReference>
<evidence type="ECO:0000256" key="1">
    <source>
        <dbReference type="ARBA" id="ARBA00001946"/>
    </source>
</evidence>
<dbReference type="SMART" id="SM00922">
    <property type="entry name" value="MR_MLE"/>
    <property type="match status" value="1"/>
</dbReference>
<keyword evidence="3" id="KW-0460">Magnesium</keyword>
<evidence type="ECO:0000313" key="6">
    <source>
        <dbReference type="Proteomes" id="UP000319210"/>
    </source>
</evidence>
<dbReference type="SUPFAM" id="SSF51604">
    <property type="entry name" value="Enolase C-terminal domain-like"/>
    <property type="match status" value="1"/>
</dbReference>
<dbReference type="InterPro" id="IPR013342">
    <property type="entry name" value="Mandelate_racemase_C"/>
</dbReference>
<dbReference type="Pfam" id="PF13378">
    <property type="entry name" value="MR_MLE_C"/>
    <property type="match status" value="1"/>
</dbReference>
<dbReference type="EMBL" id="BJMM01000001">
    <property type="protein sequence ID" value="GEB47466.1"/>
    <property type="molecule type" value="Genomic_DNA"/>
</dbReference>
<keyword evidence="2" id="KW-0479">Metal-binding</keyword>
<dbReference type="SFLD" id="SFLDG00179">
    <property type="entry name" value="mandelate_racemase"/>
    <property type="match status" value="1"/>
</dbReference>
<dbReference type="OrthoDB" id="9796450at2"/>